<evidence type="ECO:0000256" key="3">
    <source>
        <dbReference type="HAMAP-Rule" id="MF_00528"/>
    </source>
</evidence>
<dbReference type="HOGENOM" id="CLU_040416_2_0_11"/>
<dbReference type="GO" id="GO:0005737">
    <property type="term" value="C:cytoplasm"/>
    <property type="evidence" value="ECO:0007669"/>
    <property type="project" value="UniProtKB-SubCell"/>
</dbReference>
<dbReference type="KEGG" id="cwo:Cwoe_2657"/>
<feature type="active site" description="Proton acceptor" evidence="3">
    <location>
        <position position="71"/>
    </location>
</feature>
<dbReference type="AlphaFoldDB" id="D3F9L4"/>
<protein>
    <recommendedName>
        <fullName evidence="3">Nucleoside triphosphate pyrophosphatase</fullName>
        <ecNumber evidence="3">3.6.1.9</ecNumber>
    </recommendedName>
    <alternativeName>
        <fullName evidence="3">Nucleotide pyrophosphatase</fullName>
        <shortName evidence="3">Nucleotide PPase</shortName>
    </alternativeName>
</protein>
<keyword evidence="3" id="KW-0546">Nucleotide metabolism</keyword>
<comment type="catalytic activity">
    <reaction evidence="3">
        <text>a 2'-deoxyribonucleoside 5'-triphosphate + H2O = a 2'-deoxyribonucleoside 5'-phosphate + diphosphate + H(+)</text>
        <dbReference type="Rhea" id="RHEA:44644"/>
        <dbReference type="ChEBI" id="CHEBI:15377"/>
        <dbReference type="ChEBI" id="CHEBI:15378"/>
        <dbReference type="ChEBI" id="CHEBI:33019"/>
        <dbReference type="ChEBI" id="CHEBI:61560"/>
        <dbReference type="ChEBI" id="CHEBI:65317"/>
        <dbReference type="EC" id="3.6.1.9"/>
    </reaction>
</comment>
<dbReference type="STRING" id="469383.Cwoe_2657"/>
<dbReference type="Proteomes" id="UP000008229">
    <property type="component" value="Chromosome"/>
</dbReference>
<comment type="cofactor">
    <cofactor evidence="1 3">
        <name>a divalent metal cation</name>
        <dbReference type="ChEBI" id="CHEBI:60240"/>
    </cofactor>
</comment>
<dbReference type="EMBL" id="CP001854">
    <property type="protein sequence ID" value="ADB51076.1"/>
    <property type="molecule type" value="Genomic_DNA"/>
</dbReference>
<comment type="function">
    <text evidence="3">Nucleoside triphosphate pyrophosphatase. May have a dual role in cell division arrest and in preventing the incorporation of modified nucleotides into cellular nucleic acids.</text>
</comment>
<accession>D3F9L4</accession>
<dbReference type="PANTHER" id="PTHR43213:SF5">
    <property type="entry name" value="BIFUNCTIONAL DTTP_UTP PYROPHOSPHATASE_METHYLTRANSFERASE PROTEIN-RELATED"/>
    <property type="match status" value="1"/>
</dbReference>
<gene>
    <name evidence="4" type="ordered locus">Cwoe_2657</name>
</gene>
<dbReference type="InterPro" id="IPR003697">
    <property type="entry name" value="Maf-like"/>
</dbReference>
<sequence length="192" mass="19807">MPLPLLLASRSPQRRAILTQLGIPFEVCPADVEELTDGDPSTVAVENARRKALALAGDARARTGAVVLGVDTIVVLDGAVFGKPADAADARATLSALAGRSHTVLSGVCVVEPGGEPRTALASTHVHFRALDAATLDWYAGTGEWEGRAGGYAIQGRGAALVDAIEGDYLNVVGLPVPALLDLLPAILQEAR</sequence>
<name>D3F9L4_CONWI</name>
<dbReference type="InterPro" id="IPR029001">
    <property type="entry name" value="ITPase-like_fam"/>
</dbReference>
<dbReference type="EC" id="3.6.1.9" evidence="3"/>
<evidence type="ECO:0000313" key="4">
    <source>
        <dbReference type="EMBL" id="ADB51076.1"/>
    </source>
</evidence>
<organism evidence="4 5">
    <name type="scientific">Conexibacter woesei (strain DSM 14684 / CCUG 47730 / CIP 108061 / JCM 11494 / NBRC 100937 / ID131577)</name>
    <dbReference type="NCBI Taxonomy" id="469383"/>
    <lineage>
        <taxon>Bacteria</taxon>
        <taxon>Bacillati</taxon>
        <taxon>Actinomycetota</taxon>
        <taxon>Thermoleophilia</taxon>
        <taxon>Solirubrobacterales</taxon>
        <taxon>Conexibacteraceae</taxon>
        <taxon>Conexibacter</taxon>
    </lineage>
</organism>
<keyword evidence="3" id="KW-0963">Cytoplasm</keyword>
<dbReference type="PIRSF" id="PIRSF006305">
    <property type="entry name" value="Maf"/>
    <property type="match status" value="1"/>
</dbReference>
<evidence type="ECO:0000256" key="1">
    <source>
        <dbReference type="ARBA" id="ARBA00001968"/>
    </source>
</evidence>
<comment type="similarity">
    <text evidence="3">Belongs to the Maf family.</text>
</comment>
<proteinExistence type="inferred from homology"/>
<dbReference type="NCBIfam" id="TIGR00172">
    <property type="entry name" value="maf"/>
    <property type="match status" value="1"/>
</dbReference>
<comment type="caution">
    <text evidence="3">Lacks conserved residue(s) required for the propagation of feature annotation.</text>
</comment>
<evidence type="ECO:0000256" key="2">
    <source>
        <dbReference type="ARBA" id="ARBA00022801"/>
    </source>
</evidence>
<dbReference type="Gene3D" id="3.90.950.10">
    <property type="match status" value="1"/>
</dbReference>
<reference evidence="5" key="2">
    <citation type="submission" date="2010-01" db="EMBL/GenBank/DDBJ databases">
        <title>The complete genome of Conexibacter woesei DSM 14684.</title>
        <authorList>
            <consortium name="US DOE Joint Genome Institute (JGI-PGF)"/>
            <person name="Lucas S."/>
            <person name="Copeland A."/>
            <person name="Lapidus A."/>
            <person name="Glavina del Rio T."/>
            <person name="Dalin E."/>
            <person name="Tice H."/>
            <person name="Bruce D."/>
            <person name="Goodwin L."/>
            <person name="Pitluck S."/>
            <person name="Kyrpides N."/>
            <person name="Mavromatis K."/>
            <person name="Ivanova N."/>
            <person name="Mikhailova N."/>
            <person name="Chertkov O."/>
            <person name="Brettin T."/>
            <person name="Detter J.C."/>
            <person name="Han C."/>
            <person name="Larimer F."/>
            <person name="Land M."/>
            <person name="Hauser L."/>
            <person name="Markowitz V."/>
            <person name="Cheng J.-F."/>
            <person name="Hugenholtz P."/>
            <person name="Woyke T."/>
            <person name="Wu D."/>
            <person name="Pukall R."/>
            <person name="Steenblock K."/>
            <person name="Schneider S."/>
            <person name="Klenk H.-P."/>
            <person name="Eisen J.A."/>
        </authorList>
    </citation>
    <scope>NUCLEOTIDE SEQUENCE [LARGE SCALE GENOMIC DNA]</scope>
    <source>
        <strain evidence="5">DSM 14684 / CIP 108061 / JCM 11494 / NBRC 100937 / ID131577</strain>
    </source>
</reference>
<evidence type="ECO:0000313" key="5">
    <source>
        <dbReference type="Proteomes" id="UP000008229"/>
    </source>
</evidence>
<dbReference type="CDD" id="cd00555">
    <property type="entry name" value="Maf"/>
    <property type="match status" value="1"/>
</dbReference>
<dbReference type="Pfam" id="PF02545">
    <property type="entry name" value="Maf"/>
    <property type="match status" value="1"/>
</dbReference>
<dbReference type="SUPFAM" id="SSF52972">
    <property type="entry name" value="ITPase-like"/>
    <property type="match status" value="1"/>
</dbReference>
<dbReference type="HAMAP" id="MF_00528">
    <property type="entry name" value="Maf"/>
    <property type="match status" value="1"/>
</dbReference>
<comment type="subcellular location">
    <subcellularLocation>
        <location evidence="3">Cytoplasm</location>
    </subcellularLocation>
</comment>
<keyword evidence="5" id="KW-1185">Reference proteome</keyword>
<dbReference type="OrthoDB" id="3527985at2"/>
<dbReference type="PANTHER" id="PTHR43213">
    <property type="entry name" value="BIFUNCTIONAL DTTP/UTP PYROPHOSPHATASE/METHYLTRANSFERASE PROTEIN-RELATED"/>
    <property type="match status" value="1"/>
</dbReference>
<dbReference type="GO" id="GO:0009117">
    <property type="term" value="P:nucleotide metabolic process"/>
    <property type="evidence" value="ECO:0007669"/>
    <property type="project" value="UniProtKB-KW"/>
</dbReference>
<keyword evidence="2 3" id="KW-0378">Hydrolase</keyword>
<dbReference type="GO" id="GO:0047429">
    <property type="term" value="F:nucleoside triphosphate diphosphatase activity"/>
    <property type="evidence" value="ECO:0007669"/>
    <property type="project" value="UniProtKB-EC"/>
</dbReference>
<reference evidence="4 5" key="1">
    <citation type="journal article" date="2010" name="Stand. Genomic Sci.">
        <title>Complete genome sequence of Conexibacter woesei type strain (ID131577).</title>
        <authorList>
            <person name="Pukall R."/>
            <person name="Lapidus A."/>
            <person name="Glavina Del Rio T."/>
            <person name="Copeland A."/>
            <person name="Tice H."/>
            <person name="Cheng J.-F."/>
            <person name="Lucas S."/>
            <person name="Chen F."/>
            <person name="Nolan M."/>
            <person name="Bruce D."/>
            <person name="Goodwin L."/>
            <person name="Pitluck S."/>
            <person name="Mavromatis K."/>
            <person name="Ivanova N."/>
            <person name="Ovchinnikova G."/>
            <person name="Pati A."/>
            <person name="Chen A."/>
            <person name="Palaniappan K."/>
            <person name="Land M."/>
            <person name="Hauser L."/>
            <person name="Chang Y.-J."/>
            <person name="Jeffries C.D."/>
            <person name="Chain P."/>
            <person name="Meincke L."/>
            <person name="Sims D."/>
            <person name="Brettin T."/>
            <person name="Detter J.C."/>
            <person name="Rohde M."/>
            <person name="Goeker M."/>
            <person name="Bristow J."/>
            <person name="Eisen J.A."/>
            <person name="Markowitz V."/>
            <person name="Kyrpides N.C."/>
            <person name="Klenk H.-P."/>
            <person name="Hugenholtz P."/>
        </authorList>
    </citation>
    <scope>NUCLEOTIDE SEQUENCE [LARGE SCALE GENOMIC DNA]</scope>
    <source>
        <strain evidence="5">DSM 14684 / CIP 108061 / JCM 11494 / NBRC 100937 / ID131577</strain>
    </source>
</reference>
<comment type="catalytic activity">
    <reaction evidence="3">
        <text>a ribonucleoside 5'-triphosphate + H2O = a ribonucleoside 5'-phosphate + diphosphate + H(+)</text>
        <dbReference type="Rhea" id="RHEA:23996"/>
        <dbReference type="ChEBI" id="CHEBI:15377"/>
        <dbReference type="ChEBI" id="CHEBI:15378"/>
        <dbReference type="ChEBI" id="CHEBI:33019"/>
        <dbReference type="ChEBI" id="CHEBI:58043"/>
        <dbReference type="ChEBI" id="CHEBI:61557"/>
        <dbReference type="EC" id="3.6.1.9"/>
    </reaction>
</comment>
<dbReference type="eggNOG" id="COG0424">
    <property type="taxonomic scope" value="Bacteria"/>
</dbReference>